<keyword evidence="2" id="KW-1185">Reference proteome</keyword>
<evidence type="ECO:0000313" key="1">
    <source>
        <dbReference type="EMBL" id="MFF4522265.1"/>
    </source>
</evidence>
<gene>
    <name evidence="1" type="ORF">ACFY1D_12580</name>
</gene>
<protein>
    <recommendedName>
        <fullName evidence="3">Tn3 transposase DDE domain-containing protein</fullName>
    </recommendedName>
</protein>
<comment type="caution">
    <text evidence="1">The sequence shown here is derived from an EMBL/GenBank/DDBJ whole genome shotgun (WGS) entry which is preliminary data.</text>
</comment>
<evidence type="ECO:0000313" key="2">
    <source>
        <dbReference type="Proteomes" id="UP001602058"/>
    </source>
</evidence>
<dbReference type="EMBL" id="JBIAWJ010000004">
    <property type="protein sequence ID" value="MFF4522265.1"/>
    <property type="molecule type" value="Genomic_DNA"/>
</dbReference>
<reference evidence="1 2" key="1">
    <citation type="submission" date="2024-10" db="EMBL/GenBank/DDBJ databases">
        <title>The Natural Products Discovery Center: Release of the First 8490 Sequenced Strains for Exploring Actinobacteria Biosynthetic Diversity.</title>
        <authorList>
            <person name="Kalkreuter E."/>
            <person name="Kautsar S.A."/>
            <person name="Yang D."/>
            <person name="Bader C.D."/>
            <person name="Teijaro C.N."/>
            <person name="Fluegel L."/>
            <person name="Davis C.M."/>
            <person name="Simpson J.R."/>
            <person name="Lauterbach L."/>
            <person name="Steele A.D."/>
            <person name="Gui C."/>
            <person name="Meng S."/>
            <person name="Li G."/>
            <person name="Viehrig K."/>
            <person name="Ye F."/>
            <person name="Su P."/>
            <person name="Kiefer A.F."/>
            <person name="Nichols A."/>
            <person name="Cepeda A.J."/>
            <person name="Yan W."/>
            <person name="Fan B."/>
            <person name="Jiang Y."/>
            <person name="Adhikari A."/>
            <person name="Zheng C.-J."/>
            <person name="Schuster L."/>
            <person name="Cowan T.M."/>
            <person name="Smanski M.J."/>
            <person name="Chevrette M.G."/>
            <person name="De Carvalho L.P.S."/>
            <person name="Shen B."/>
        </authorList>
    </citation>
    <scope>NUCLEOTIDE SEQUENCE [LARGE SCALE GENOMIC DNA]</scope>
    <source>
        <strain evidence="1 2">NPDC001390</strain>
    </source>
</reference>
<proteinExistence type="predicted"/>
<evidence type="ECO:0008006" key="3">
    <source>
        <dbReference type="Google" id="ProtNLM"/>
    </source>
</evidence>
<organism evidence="1 2">
    <name type="scientific">Streptomyces bluensis</name>
    <dbReference type="NCBI Taxonomy" id="33897"/>
    <lineage>
        <taxon>Bacteria</taxon>
        <taxon>Bacillati</taxon>
        <taxon>Actinomycetota</taxon>
        <taxon>Actinomycetes</taxon>
        <taxon>Kitasatosporales</taxon>
        <taxon>Streptomycetaceae</taxon>
        <taxon>Streptomyces</taxon>
    </lineage>
</organism>
<sequence length="101" mass="10850">MRGRLGGADRARSLIAISEWITDAMQLLAAMDHHGVVLAQRHGRLQEQRDPLLRTLLDGLDPENSVVTAGALHTQHDHGAYLTGRGAHHQAGLDIVPPGLG</sequence>
<name>A0ABW6UFT5_9ACTN</name>
<accession>A0ABW6UFT5</accession>
<dbReference type="Proteomes" id="UP001602058">
    <property type="component" value="Unassembled WGS sequence"/>
</dbReference>
<dbReference type="RefSeq" id="WP_351083327.1">
    <property type="nucleotide sequence ID" value="NZ_JBEOZG010000021.1"/>
</dbReference>